<gene>
    <name evidence="1" type="ORF">E2C01_065592</name>
</gene>
<comment type="caution">
    <text evidence="1">The sequence shown here is derived from an EMBL/GenBank/DDBJ whole genome shotgun (WGS) entry which is preliminary data.</text>
</comment>
<dbReference type="Proteomes" id="UP000324222">
    <property type="component" value="Unassembled WGS sequence"/>
</dbReference>
<dbReference type="EMBL" id="VSRR010032678">
    <property type="protein sequence ID" value="MPC71318.1"/>
    <property type="molecule type" value="Genomic_DNA"/>
</dbReference>
<name>A0A5B7HRI6_PORTR</name>
<evidence type="ECO:0000313" key="1">
    <source>
        <dbReference type="EMBL" id="MPC71318.1"/>
    </source>
</evidence>
<proteinExistence type="predicted"/>
<protein>
    <submittedName>
        <fullName evidence="1">Uncharacterized protein</fullName>
    </submittedName>
</protein>
<organism evidence="1 2">
    <name type="scientific">Portunus trituberculatus</name>
    <name type="common">Swimming crab</name>
    <name type="synonym">Neptunus trituberculatus</name>
    <dbReference type="NCBI Taxonomy" id="210409"/>
    <lineage>
        <taxon>Eukaryota</taxon>
        <taxon>Metazoa</taxon>
        <taxon>Ecdysozoa</taxon>
        <taxon>Arthropoda</taxon>
        <taxon>Crustacea</taxon>
        <taxon>Multicrustacea</taxon>
        <taxon>Malacostraca</taxon>
        <taxon>Eumalacostraca</taxon>
        <taxon>Eucarida</taxon>
        <taxon>Decapoda</taxon>
        <taxon>Pleocyemata</taxon>
        <taxon>Brachyura</taxon>
        <taxon>Eubrachyura</taxon>
        <taxon>Portunoidea</taxon>
        <taxon>Portunidae</taxon>
        <taxon>Portuninae</taxon>
        <taxon>Portunus</taxon>
    </lineage>
</organism>
<reference evidence="1 2" key="1">
    <citation type="submission" date="2019-05" db="EMBL/GenBank/DDBJ databases">
        <title>Another draft genome of Portunus trituberculatus and its Hox gene families provides insights of decapod evolution.</title>
        <authorList>
            <person name="Jeong J.-H."/>
            <person name="Song I."/>
            <person name="Kim S."/>
            <person name="Choi T."/>
            <person name="Kim D."/>
            <person name="Ryu S."/>
            <person name="Kim W."/>
        </authorList>
    </citation>
    <scope>NUCLEOTIDE SEQUENCE [LARGE SCALE GENOMIC DNA]</scope>
    <source>
        <tissue evidence="1">Muscle</tissue>
    </source>
</reference>
<accession>A0A5B7HRI6</accession>
<sequence>MGSNPFYDSRVWEGKPFAKYHINPSLGGTVEALMDYSSDGAGQGGARIGSESGFSCGYKVTTEPRWRVARQHGHQTAWNALLVLDRRRKVK</sequence>
<dbReference type="AlphaFoldDB" id="A0A5B7HRI6"/>
<keyword evidence="2" id="KW-1185">Reference proteome</keyword>
<evidence type="ECO:0000313" key="2">
    <source>
        <dbReference type="Proteomes" id="UP000324222"/>
    </source>
</evidence>